<accession>A0A2J7PW35</accession>
<protein>
    <recommendedName>
        <fullName evidence="3">Endonuclease-reverse transcriptase</fullName>
    </recommendedName>
</protein>
<dbReference type="EMBL" id="NEVH01020938">
    <property type="protein sequence ID" value="PNF20544.1"/>
    <property type="molecule type" value="Genomic_DNA"/>
</dbReference>
<feature type="non-terminal residue" evidence="1">
    <location>
        <position position="1"/>
    </location>
</feature>
<keyword evidence="2" id="KW-1185">Reference proteome</keyword>
<evidence type="ECO:0008006" key="3">
    <source>
        <dbReference type="Google" id="ProtNLM"/>
    </source>
</evidence>
<dbReference type="Proteomes" id="UP000235965">
    <property type="component" value="Unassembled WGS sequence"/>
</dbReference>
<organism evidence="1 2">
    <name type="scientific">Cryptotermes secundus</name>
    <dbReference type="NCBI Taxonomy" id="105785"/>
    <lineage>
        <taxon>Eukaryota</taxon>
        <taxon>Metazoa</taxon>
        <taxon>Ecdysozoa</taxon>
        <taxon>Arthropoda</taxon>
        <taxon>Hexapoda</taxon>
        <taxon>Insecta</taxon>
        <taxon>Pterygota</taxon>
        <taxon>Neoptera</taxon>
        <taxon>Polyneoptera</taxon>
        <taxon>Dictyoptera</taxon>
        <taxon>Blattodea</taxon>
        <taxon>Blattoidea</taxon>
        <taxon>Termitoidae</taxon>
        <taxon>Kalotermitidae</taxon>
        <taxon>Cryptotermitinae</taxon>
        <taxon>Cryptotermes</taxon>
    </lineage>
</organism>
<gene>
    <name evidence="1" type="ORF">B7P43_G05241</name>
</gene>
<evidence type="ECO:0000313" key="2">
    <source>
        <dbReference type="Proteomes" id="UP000235965"/>
    </source>
</evidence>
<proteinExistence type="predicted"/>
<sequence>LILPVVLHGRQTWSLTLREENRLRALRIFGLKRDEVAGGWRKLHNEELHNLYSSPNIDRIIKPKRIKWAGNEACIQLRRHRGRGMDNIKTNLRRTEWGGMDWTDLAQDRDQWRALVNMIMHLRVSQNVGKFLSS</sequence>
<comment type="caution">
    <text evidence="1">The sequence shown here is derived from an EMBL/GenBank/DDBJ whole genome shotgun (WGS) entry which is preliminary data.</text>
</comment>
<reference evidence="1 2" key="1">
    <citation type="submission" date="2017-12" db="EMBL/GenBank/DDBJ databases">
        <title>Hemimetabolous genomes reveal molecular basis of termite eusociality.</title>
        <authorList>
            <person name="Harrison M.C."/>
            <person name="Jongepier E."/>
            <person name="Robertson H.M."/>
            <person name="Arning N."/>
            <person name="Bitard-Feildel T."/>
            <person name="Chao H."/>
            <person name="Childers C.P."/>
            <person name="Dinh H."/>
            <person name="Doddapaneni H."/>
            <person name="Dugan S."/>
            <person name="Gowin J."/>
            <person name="Greiner C."/>
            <person name="Han Y."/>
            <person name="Hu H."/>
            <person name="Hughes D.S.T."/>
            <person name="Huylmans A.-K."/>
            <person name="Kemena C."/>
            <person name="Kremer L.P.M."/>
            <person name="Lee S.L."/>
            <person name="Lopez-Ezquerra A."/>
            <person name="Mallet L."/>
            <person name="Monroy-Kuhn J.M."/>
            <person name="Moser A."/>
            <person name="Murali S.C."/>
            <person name="Muzny D.M."/>
            <person name="Otani S."/>
            <person name="Piulachs M.-D."/>
            <person name="Poelchau M."/>
            <person name="Qu J."/>
            <person name="Schaub F."/>
            <person name="Wada-Katsumata A."/>
            <person name="Worley K.C."/>
            <person name="Xie Q."/>
            <person name="Ylla G."/>
            <person name="Poulsen M."/>
            <person name="Gibbs R.A."/>
            <person name="Schal C."/>
            <person name="Richards S."/>
            <person name="Belles X."/>
            <person name="Korb J."/>
            <person name="Bornberg-Bauer E."/>
        </authorList>
    </citation>
    <scope>NUCLEOTIDE SEQUENCE [LARGE SCALE GENOMIC DNA]</scope>
    <source>
        <tissue evidence="1">Whole body</tissue>
    </source>
</reference>
<dbReference type="AlphaFoldDB" id="A0A2J7PW35"/>
<name>A0A2J7PW35_9NEOP</name>
<dbReference type="InParanoid" id="A0A2J7PW35"/>
<evidence type="ECO:0000313" key="1">
    <source>
        <dbReference type="EMBL" id="PNF20544.1"/>
    </source>
</evidence>